<dbReference type="GO" id="GO:0005506">
    <property type="term" value="F:iron ion binding"/>
    <property type="evidence" value="ECO:0007669"/>
    <property type="project" value="InterPro"/>
</dbReference>
<dbReference type="PANTHER" id="PTHR24305:SF227">
    <property type="entry name" value="P450, PUTATIVE (EUROFUNG)-RELATED"/>
    <property type="match status" value="1"/>
</dbReference>
<dbReference type="PRINTS" id="PR00385">
    <property type="entry name" value="P450"/>
</dbReference>
<dbReference type="InterPro" id="IPR001128">
    <property type="entry name" value="Cyt_P450"/>
</dbReference>
<dbReference type="GO" id="GO:0020037">
    <property type="term" value="F:heme binding"/>
    <property type="evidence" value="ECO:0007669"/>
    <property type="project" value="InterPro"/>
</dbReference>
<protein>
    <recommendedName>
        <fullName evidence="4">Cytochrome P450</fullName>
    </recommendedName>
</protein>
<keyword evidence="1" id="KW-0349">Heme</keyword>
<proteinExistence type="predicted"/>
<dbReference type="Proteomes" id="UP000184188">
    <property type="component" value="Unassembled WGS sequence"/>
</dbReference>
<sequence length="506" mass="56551">MLSIIVSILCVAVIFFFRRRERLPREIPLCPPSHLGRDVRLRHWNETVPNDGLLRFRDTGVELLLVTKPSILHEILVGRAVEFVKPQVVRDRLYPTTGNGLLFAEGDEHKMQRKALNPAFSYRHVKDLYPIFWRKAFQLVKCLEKESETGEIVTIRPWARRTTLDIIGVAGMDHDFGALHEPDNYLVKQYETMHVDPSRGEAIFGYLLSFISSPLARFVMQNIPTKRGKALRAGSKAIREVCARLIQEKREQTAREASKDATATPTTSSKDLLSVAVNSASLPPATLVDQMMTFLTAGHGTTSHALQWSVYSLCKHLDIQSRLREEVAYLVEREMEGEEEEEEEEEGPTVTAAEIDSLPYLNAFVNEVLRFYPPIPSTVREPLQTTTLEGYKIPRGTKLVIPISIANKDTSQWGEDAGVFNPDRWLKPGCAHTGGALSSSSSLTFLTGPRSCIGAGFARAELACLVACLVGRFQMQLEDPNKELTLNLKGVGVAPEDGVRVRLTMV</sequence>
<dbReference type="RefSeq" id="XP_022584827.1">
    <property type="nucleotide sequence ID" value="XM_022728743.1"/>
</dbReference>
<dbReference type="EMBL" id="KV878337">
    <property type="protein sequence ID" value="OJJ50317.1"/>
    <property type="molecule type" value="Genomic_DNA"/>
</dbReference>
<reference evidence="3" key="1">
    <citation type="journal article" date="2017" name="Genome Biol.">
        <title>Comparative genomics reveals high biological diversity and specific adaptations in the industrially and medically important fungal genus Aspergillus.</title>
        <authorList>
            <person name="de Vries R.P."/>
            <person name="Riley R."/>
            <person name="Wiebenga A."/>
            <person name="Aguilar-Osorio G."/>
            <person name="Amillis S."/>
            <person name="Uchima C.A."/>
            <person name="Anderluh G."/>
            <person name="Asadollahi M."/>
            <person name="Askin M."/>
            <person name="Barry K."/>
            <person name="Battaglia E."/>
            <person name="Bayram O."/>
            <person name="Benocci T."/>
            <person name="Braus-Stromeyer S.A."/>
            <person name="Caldana C."/>
            <person name="Canovas D."/>
            <person name="Cerqueira G.C."/>
            <person name="Chen F."/>
            <person name="Chen W."/>
            <person name="Choi C."/>
            <person name="Clum A."/>
            <person name="Dos Santos R.A."/>
            <person name="Damasio A.R."/>
            <person name="Diallinas G."/>
            <person name="Emri T."/>
            <person name="Fekete E."/>
            <person name="Flipphi M."/>
            <person name="Freyberg S."/>
            <person name="Gallo A."/>
            <person name="Gournas C."/>
            <person name="Habgood R."/>
            <person name="Hainaut M."/>
            <person name="Harispe M.L."/>
            <person name="Henrissat B."/>
            <person name="Hilden K.S."/>
            <person name="Hope R."/>
            <person name="Hossain A."/>
            <person name="Karabika E."/>
            <person name="Karaffa L."/>
            <person name="Karanyi Z."/>
            <person name="Krasevec N."/>
            <person name="Kuo A."/>
            <person name="Kusch H."/>
            <person name="LaButti K."/>
            <person name="Lagendijk E.L."/>
            <person name="Lapidus A."/>
            <person name="Levasseur A."/>
            <person name="Lindquist E."/>
            <person name="Lipzen A."/>
            <person name="Logrieco A.F."/>
            <person name="MacCabe A."/>
            <person name="Maekelae M.R."/>
            <person name="Malavazi I."/>
            <person name="Melin P."/>
            <person name="Meyer V."/>
            <person name="Mielnichuk N."/>
            <person name="Miskei M."/>
            <person name="Molnar A.P."/>
            <person name="Mule G."/>
            <person name="Ngan C.Y."/>
            <person name="Orejas M."/>
            <person name="Orosz E."/>
            <person name="Ouedraogo J.P."/>
            <person name="Overkamp K.M."/>
            <person name="Park H.-S."/>
            <person name="Perrone G."/>
            <person name="Piumi F."/>
            <person name="Punt P.J."/>
            <person name="Ram A.F."/>
            <person name="Ramon A."/>
            <person name="Rauscher S."/>
            <person name="Record E."/>
            <person name="Riano-Pachon D.M."/>
            <person name="Robert V."/>
            <person name="Roehrig J."/>
            <person name="Ruller R."/>
            <person name="Salamov A."/>
            <person name="Salih N.S."/>
            <person name="Samson R.A."/>
            <person name="Sandor E."/>
            <person name="Sanguinetti M."/>
            <person name="Schuetze T."/>
            <person name="Sepcic K."/>
            <person name="Shelest E."/>
            <person name="Sherlock G."/>
            <person name="Sophianopoulou V."/>
            <person name="Squina F.M."/>
            <person name="Sun H."/>
            <person name="Susca A."/>
            <person name="Todd R.B."/>
            <person name="Tsang A."/>
            <person name="Unkles S.E."/>
            <person name="van de Wiele N."/>
            <person name="van Rossen-Uffink D."/>
            <person name="Oliveira J.V."/>
            <person name="Vesth T.C."/>
            <person name="Visser J."/>
            <person name="Yu J.-H."/>
            <person name="Zhou M."/>
            <person name="Andersen M.R."/>
            <person name="Archer D.B."/>
            <person name="Baker S.E."/>
            <person name="Benoit I."/>
            <person name="Brakhage A.A."/>
            <person name="Braus G.H."/>
            <person name="Fischer R."/>
            <person name="Frisvad J.C."/>
            <person name="Goldman G.H."/>
            <person name="Houbraken J."/>
            <person name="Oakley B."/>
            <person name="Pocsi I."/>
            <person name="Scazzocchio C."/>
            <person name="Seiboth B."/>
            <person name="vanKuyk P.A."/>
            <person name="Wortman J."/>
            <person name="Dyer P.S."/>
            <person name="Grigoriev I.V."/>
        </authorList>
    </citation>
    <scope>NUCLEOTIDE SEQUENCE [LARGE SCALE GENOMIC DNA]</scope>
    <source>
        <strain evidence="3">CBS 506.65</strain>
    </source>
</reference>
<dbReference type="PRINTS" id="PR00463">
    <property type="entry name" value="EP450I"/>
</dbReference>
<feature type="binding site" description="axial binding residue" evidence="1">
    <location>
        <position position="452"/>
    </location>
    <ligand>
        <name>heme</name>
        <dbReference type="ChEBI" id="CHEBI:30413"/>
    </ligand>
    <ligandPart>
        <name>Fe</name>
        <dbReference type="ChEBI" id="CHEBI:18248"/>
    </ligandPart>
</feature>
<gene>
    <name evidence="2" type="ORF">ASPZODRAFT_58078</name>
</gene>
<accession>A0A1L9STB5</accession>
<name>A0A1L9STB5_9EURO</name>
<evidence type="ECO:0000313" key="2">
    <source>
        <dbReference type="EMBL" id="OJJ50317.1"/>
    </source>
</evidence>
<dbReference type="AlphaFoldDB" id="A0A1L9STB5"/>
<dbReference type="Pfam" id="PF00067">
    <property type="entry name" value="p450"/>
    <property type="match status" value="1"/>
</dbReference>
<organism evidence="2 3">
    <name type="scientific">Penicilliopsis zonata CBS 506.65</name>
    <dbReference type="NCBI Taxonomy" id="1073090"/>
    <lineage>
        <taxon>Eukaryota</taxon>
        <taxon>Fungi</taxon>
        <taxon>Dikarya</taxon>
        <taxon>Ascomycota</taxon>
        <taxon>Pezizomycotina</taxon>
        <taxon>Eurotiomycetes</taxon>
        <taxon>Eurotiomycetidae</taxon>
        <taxon>Eurotiales</taxon>
        <taxon>Aspergillaceae</taxon>
        <taxon>Penicilliopsis</taxon>
    </lineage>
</organism>
<dbReference type="VEuPathDB" id="FungiDB:ASPZODRAFT_58078"/>
<dbReference type="OrthoDB" id="1470350at2759"/>
<dbReference type="GO" id="GO:0004497">
    <property type="term" value="F:monooxygenase activity"/>
    <property type="evidence" value="ECO:0007669"/>
    <property type="project" value="InterPro"/>
</dbReference>
<dbReference type="InterPro" id="IPR002401">
    <property type="entry name" value="Cyt_P450_E_grp-I"/>
</dbReference>
<dbReference type="GeneID" id="34615207"/>
<evidence type="ECO:0000313" key="3">
    <source>
        <dbReference type="Proteomes" id="UP000184188"/>
    </source>
</evidence>
<keyword evidence="1" id="KW-0408">Iron</keyword>
<dbReference type="Gene3D" id="1.10.630.10">
    <property type="entry name" value="Cytochrome P450"/>
    <property type="match status" value="1"/>
</dbReference>
<dbReference type="STRING" id="1073090.A0A1L9STB5"/>
<comment type="cofactor">
    <cofactor evidence="1">
        <name>heme</name>
        <dbReference type="ChEBI" id="CHEBI:30413"/>
    </cofactor>
</comment>
<dbReference type="GO" id="GO:0016705">
    <property type="term" value="F:oxidoreductase activity, acting on paired donors, with incorporation or reduction of molecular oxygen"/>
    <property type="evidence" value="ECO:0007669"/>
    <property type="project" value="InterPro"/>
</dbReference>
<keyword evidence="3" id="KW-1185">Reference proteome</keyword>
<keyword evidence="1" id="KW-0479">Metal-binding</keyword>
<dbReference type="PANTHER" id="PTHR24305">
    <property type="entry name" value="CYTOCHROME P450"/>
    <property type="match status" value="1"/>
</dbReference>
<dbReference type="InterPro" id="IPR050121">
    <property type="entry name" value="Cytochrome_P450_monoxygenase"/>
</dbReference>
<dbReference type="SUPFAM" id="SSF48264">
    <property type="entry name" value="Cytochrome P450"/>
    <property type="match status" value="1"/>
</dbReference>
<evidence type="ECO:0008006" key="4">
    <source>
        <dbReference type="Google" id="ProtNLM"/>
    </source>
</evidence>
<dbReference type="CDD" id="cd11069">
    <property type="entry name" value="CYP_FUM15-like"/>
    <property type="match status" value="1"/>
</dbReference>
<evidence type="ECO:0000256" key="1">
    <source>
        <dbReference type="PIRSR" id="PIRSR602401-1"/>
    </source>
</evidence>
<dbReference type="InterPro" id="IPR036396">
    <property type="entry name" value="Cyt_P450_sf"/>
</dbReference>